<gene>
    <name evidence="1" type="ORF">SAMN02746066_04060</name>
</gene>
<evidence type="ECO:0000313" key="2">
    <source>
        <dbReference type="Proteomes" id="UP000184038"/>
    </source>
</evidence>
<dbReference type="EMBL" id="FRCP01000023">
    <property type="protein sequence ID" value="SHM95283.1"/>
    <property type="molecule type" value="Genomic_DNA"/>
</dbReference>
<protein>
    <recommendedName>
        <fullName evidence="3">IrrE N-terminal-like domain-containing protein</fullName>
    </recommendedName>
</protein>
<keyword evidence="2" id="KW-1185">Reference proteome</keyword>
<dbReference type="Proteomes" id="UP000184038">
    <property type="component" value="Unassembled WGS sequence"/>
</dbReference>
<organism evidence="1 2">
    <name type="scientific">Anaerosporobacter mobilis DSM 15930</name>
    <dbReference type="NCBI Taxonomy" id="1120996"/>
    <lineage>
        <taxon>Bacteria</taxon>
        <taxon>Bacillati</taxon>
        <taxon>Bacillota</taxon>
        <taxon>Clostridia</taxon>
        <taxon>Lachnospirales</taxon>
        <taxon>Lachnospiraceae</taxon>
        <taxon>Anaerosporobacter</taxon>
    </lineage>
</organism>
<reference evidence="1 2" key="1">
    <citation type="submission" date="2016-11" db="EMBL/GenBank/DDBJ databases">
        <authorList>
            <person name="Jaros S."/>
            <person name="Januszkiewicz K."/>
            <person name="Wedrychowicz H."/>
        </authorList>
    </citation>
    <scope>NUCLEOTIDE SEQUENCE [LARGE SCALE GENOMIC DNA]</scope>
    <source>
        <strain evidence="1 2">DSM 15930</strain>
    </source>
</reference>
<evidence type="ECO:0000313" key="1">
    <source>
        <dbReference type="EMBL" id="SHM95283.1"/>
    </source>
</evidence>
<sequence>MHELGHILLNSEDEFSANIFASNILAPRIAIQYSCKNYRDVVNLFRLSEEAANIAYNDYKRWRLYIVTHNNQMGEIDNVLYKHFYNTKARKFVYCSSECMICGRKMYNTFDRDCGVCTLPRYSYSSFSELDRQLLIAENTWLYGE</sequence>
<accession>A0A1M7MW80</accession>
<proteinExistence type="predicted"/>
<dbReference type="AlphaFoldDB" id="A0A1M7MW80"/>
<name>A0A1M7MW80_9FIRM</name>
<evidence type="ECO:0008006" key="3">
    <source>
        <dbReference type="Google" id="ProtNLM"/>
    </source>
</evidence>